<organism evidence="9 10">
    <name type="scientific">Actinomadura violacea</name>
    <dbReference type="NCBI Taxonomy" id="2819934"/>
    <lineage>
        <taxon>Bacteria</taxon>
        <taxon>Bacillati</taxon>
        <taxon>Actinomycetota</taxon>
        <taxon>Actinomycetes</taxon>
        <taxon>Streptosporangiales</taxon>
        <taxon>Thermomonosporaceae</taxon>
        <taxon>Actinomadura</taxon>
    </lineage>
</organism>
<evidence type="ECO:0000256" key="6">
    <source>
        <dbReference type="ARBA" id="ARBA00022840"/>
    </source>
</evidence>
<dbReference type="SUPFAM" id="SSF56112">
    <property type="entry name" value="Protein kinase-like (PK-like)"/>
    <property type="match status" value="1"/>
</dbReference>
<evidence type="ECO:0000256" key="4">
    <source>
        <dbReference type="ARBA" id="ARBA00022741"/>
    </source>
</evidence>
<dbReference type="CDD" id="cd14014">
    <property type="entry name" value="STKc_PknB_like"/>
    <property type="match status" value="1"/>
</dbReference>
<keyword evidence="2 9" id="KW-0723">Serine/threonine-protein kinase</keyword>
<name>A0ABS3RMB6_9ACTN</name>
<proteinExistence type="predicted"/>
<keyword evidence="3" id="KW-0808">Transferase</keyword>
<evidence type="ECO:0000313" key="9">
    <source>
        <dbReference type="EMBL" id="MBO2457897.1"/>
    </source>
</evidence>
<reference evidence="9 10" key="1">
    <citation type="submission" date="2021-03" db="EMBL/GenBank/DDBJ databases">
        <title>Actinomadura violae sp. nov., isolated from lichen in Thailand.</title>
        <authorList>
            <person name="Kanchanasin P."/>
            <person name="Saeng-In P."/>
            <person name="Phongsopitanun W."/>
            <person name="Yuki M."/>
            <person name="Kudo T."/>
            <person name="Ohkuma M."/>
            <person name="Tanasupawat S."/>
        </authorList>
    </citation>
    <scope>NUCLEOTIDE SEQUENCE [LARGE SCALE GENOMIC DNA]</scope>
    <source>
        <strain evidence="9 10">LCR2-06</strain>
    </source>
</reference>
<dbReference type="GO" id="GO:0004674">
    <property type="term" value="F:protein serine/threonine kinase activity"/>
    <property type="evidence" value="ECO:0007669"/>
    <property type="project" value="UniProtKB-KW"/>
</dbReference>
<dbReference type="Proteomes" id="UP000680206">
    <property type="component" value="Unassembled WGS sequence"/>
</dbReference>
<gene>
    <name evidence="9" type="ORF">J4709_09975</name>
</gene>
<dbReference type="InterPro" id="IPR011009">
    <property type="entry name" value="Kinase-like_dom_sf"/>
</dbReference>
<keyword evidence="5 9" id="KW-0418">Kinase</keyword>
<evidence type="ECO:0000256" key="1">
    <source>
        <dbReference type="ARBA" id="ARBA00012513"/>
    </source>
</evidence>
<protein>
    <recommendedName>
        <fullName evidence="1">non-specific serine/threonine protein kinase</fullName>
        <ecNumber evidence="1">2.7.11.1</ecNumber>
    </recommendedName>
</protein>
<feature type="domain" description="Protein kinase" evidence="8">
    <location>
        <begin position="11"/>
        <end position="263"/>
    </location>
</feature>
<dbReference type="PANTHER" id="PTHR43289:SF6">
    <property type="entry name" value="SERINE_THREONINE-PROTEIN KINASE NEKL-3"/>
    <property type="match status" value="1"/>
</dbReference>
<evidence type="ECO:0000256" key="5">
    <source>
        <dbReference type="ARBA" id="ARBA00022777"/>
    </source>
</evidence>
<dbReference type="EC" id="2.7.11.1" evidence="1"/>
<evidence type="ECO:0000259" key="8">
    <source>
        <dbReference type="PROSITE" id="PS50011"/>
    </source>
</evidence>
<keyword evidence="4" id="KW-0547">Nucleotide-binding</keyword>
<feature type="region of interest" description="Disordered" evidence="7">
    <location>
        <begin position="254"/>
        <end position="302"/>
    </location>
</feature>
<dbReference type="SMART" id="SM00220">
    <property type="entry name" value="S_TKc"/>
    <property type="match status" value="1"/>
</dbReference>
<keyword evidence="10" id="KW-1185">Reference proteome</keyword>
<evidence type="ECO:0000256" key="7">
    <source>
        <dbReference type="SAM" id="MobiDB-lite"/>
    </source>
</evidence>
<keyword evidence="6" id="KW-0067">ATP-binding</keyword>
<comment type="caution">
    <text evidence="9">The sequence shown here is derived from an EMBL/GenBank/DDBJ whole genome shotgun (WGS) entry which is preliminary data.</text>
</comment>
<dbReference type="EMBL" id="JAGEPF010000006">
    <property type="protein sequence ID" value="MBO2457897.1"/>
    <property type="molecule type" value="Genomic_DNA"/>
</dbReference>
<evidence type="ECO:0000313" key="10">
    <source>
        <dbReference type="Proteomes" id="UP000680206"/>
    </source>
</evidence>
<dbReference type="PROSITE" id="PS00108">
    <property type="entry name" value="PROTEIN_KINASE_ST"/>
    <property type="match status" value="1"/>
</dbReference>
<dbReference type="PROSITE" id="PS50011">
    <property type="entry name" value="PROTEIN_KINASE_DOM"/>
    <property type="match status" value="1"/>
</dbReference>
<dbReference type="RefSeq" id="WP_208239427.1">
    <property type="nucleotide sequence ID" value="NZ_JAGEPF010000006.1"/>
</dbReference>
<feature type="compositionally biased region" description="Gly residues" evidence="7">
    <location>
        <begin position="290"/>
        <end position="301"/>
    </location>
</feature>
<dbReference type="Gene3D" id="3.30.200.20">
    <property type="entry name" value="Phosphorylase Kinase, domain 1"/>
    <property type="match status" value="1"/>
</dbReference>
<feature type="compositionally biased region" description="Low complexity" evidence="7">
    <location>
        <begin position="269"/>
        <end position="280"/>
    </location>
</feature>
<dbReference type="InterPro" id="IPR008271">
    <property type="entry name" value="Ser/Thr_kinase_AS"/>
</dbReference>
<dbReference type="Pfam" id="PF00069">
    <property type="entry name" value="Pkinase"/>
    <property type="match status" value="1"/>
</dbReference>
<dbReference type="PANTHER" id="PTHR43289">
    <property type="entry name" value="MITOGEN-ACTIVATED PROTEIN KINASE KINASE KINASE 20-RELATED"/>
    <property type="match status" value="1"/>
</dbReference>
<dbReference type="InterPro" id="IPR000719">
    <property type="entry name" value="Prot_kinase_dom"/>
</dbReference>
<dbReference type="Gene3D" id="1.10.510.10">
    <property type="entry name" value="Transferase(Phosphotransferase) domain 1"/>
    <property type="match status" value="1"/>
</dbReference>
<accession>A0ABS3RMB6</accession>
<evidence type="ECO:0000256" key="3">
    <source>
        <dbReference type="ARBA" id="ARBA00022679"/>
    </source>
</evidence>
<sequence length="633" mass="65348">MHEGEKIAGRYLLIGGPAHGGMGEVWLAEDTRLKHRRVVLKGVPADRRGAAASALVHAESLAQASFNHPHVVVLHDRVAQRRFLRVAHWLVMEYVPGGSLANRPPVRPGQAARIGADIAAALEALHAEGIVHNDVKPGNIVVTAEGTAKLADFGAAVRPADLPPEPCPGGIRRTPGYAAPEVEAGRPEPASDVYSLGATLHKLITGLAPADGTGEVPAPETGPLRDLLASMLQHDPAARPAPAEVRRLLDAAADPGRIETPGFRDATLGGPEAAPAPGAAGDEDELPDPGVGGVRSGGSRAGGPRAFVRAHRGPTAAVGGVVLAAAVALAIIRPPWGDHGHRPAPPSHDAPVSLIGDQRTLEPCALTDPAALRAFGDPQTDAHYGNFNRCDVLVTRGGPDDYIDVETQLIPAPDPGTAGPVTYVRGFGVVPAGEDAESCSRKVLLPAPDQATAIEVTAKSDGGKAPLCTMAGTAATSAAGILHRGPVPRRNPPLPAASIAQRDACQMLSPQALDDIPGVNATSPETGFGRWECGWDSTTQSLGATLRFDQGQPLDAHAGRPTRLAGHPAFVQADEGQGSDRTCTVQVVARTYRGPDGKIAELLHLEVNGDLPVRRLCSLGTTLAGAAAAALRT</sequence>
<evidence type="ECO:0000256" key="2">
    <source>
        <dbReference type="ARBA" id="ARBA00022527"/>
    </source>
</evidence>